<proteinExistence type="predicted"/>
<name>A0ABT5GB24_9MOLU</name>
<evidence type="ECO:0000313" key="2">
    <source>
        <dbReference type="Proteomes" id="UP001220940"/>
    </source>
</evidence>
<comment type="caution">
    <text evidence="1">The sequence shown here is derived from an EMBL/GenBank/DDBJ whole genome shotgun (WGS) entry which is preliminary data.</text>
</comment>
<dbReference type="EMBL" id="JAJHZM010000011">
    <property type="protein sequence ID" value="MDC4182033.1"/>
    <property type="molecule type" value="Genomic_DNA"/>
</dbReference>
<gene>
    <name evidence="1" type="ORF">LNO68_02400</name>
</gene>
<protein>
    <submittedName>
        <fullName evidence="1">Uncharacterized protein</fullName>
    </submittedName>
</protein>
<dbReference type="RefSeq" id="WP_255034998.1">
    <property type="nucleotide sequence ID" value="NZ_CP101414.1"/>
</dbReference>
<accession>A0ABT5GB24</accession>
<evidence type="ECO:0000313" key="1">
    <source>
        <dbReference type="EMBL" id="MDC4182033.1"/>
    </source>
</evidence>
<reference evidence="1" key="1">
    <citation type="submission" date="2021-11" db="EMBL/GenBank/DDBJ databases">
        <title>Description of Mycoplasma bradburyaesp. nov.from sea birds: a tribute to a great mycoplasmologist.</title>
        <authorList>
            <person name="Ramirez A.S."/>
            <person name="Poveda C."/>
            <person name="Suarez-Perez A."/>
            <person name="Rosales R.S."/>
            <person name="Dijkman R."/>
            <person name="Feberwee A."/>
            <person name="Spergser J."/>
            <person name="Szostak M.P."/>
            <person name="Ressel L."/>
            <person name="Calabuig P."/>
            <person name="Catania S."/>
            <person name="Gobbo F."/>
            <person name="Timofte D."/>
            <person name="Poveda J.B."/>
        </authorList>
    </citation>
    <scope>NUCLEOTIDE SEQUENCE [LARGE SCALE GENOMIC DNA]</scope>
    <source>
        <strain evidence="1">T158</strain>
    </source>
</reference>
<organism evidence="1 2">
    <name type="scientific">Mycoplasma bradburyae</name>
    <dbReference type="NCBI Taxonomy" id="2963128"/>
    <lineage>
        <taxon>Bacteria</taxon>
        <taxon>Bacillati</taxon>
        <taxon>Mycoplasmatota</taxon>
        <taxon>Mollicutes</taxon>
        <taxon>Mycoplasmataceae</taxon>
        <taxon>Mycoplasma</taxon>
    </lineage>
</organism>
<dbReference type="Proteomes" id="UP001220940">
    <property type="component" value="Unassembled WGS sequence"/>
</dbReference>
<keyword evidence="2" id="KW-1185">Reference proteome</keyword>
<sequence>MYKLTHHSRIRAIQRLVLQEKSDIFIDSEINDILRDILPYYIDKANNGYFEIPKKFLIEKNKRTYAVINLNDNVITTISPISPSKFIKIYAMS</sequence>